<feature type="region of interest" description="Disordered" evidence="1">
    <location>
        <begin position="44"/>
        <end position="87"/>
    </location>
</feature>
<evidence type="ECO:0000256" key="1">
    <source>
        <dbReference type="SAM" id="MobiDB-lite"/>
    </source>
</evidence>
<sequence>MMQWVEDQISANTSSISKSSICGKMNELPDTIPRVKAALTQTILDPKSSKRKGAPRKNRLKGPLEKGKKTKTVRATKQKGQASSVVEVGHEVGSSSVQYLDLDLNMSLGVL</sequence>
<organism evidence="2 3">
    <name type="scientific">Cuscuta epithymum</name>
    <dbReference type="NCBI Taxonomy" id="186058"/>
    <lineage>
        <taxon>Eukaryota</taxon>
        <taxon>Viridiplantae</taxon>
        <taxon>Streptophyta</taxon>
        <taxon>Embryophyta</taxon>
        <taxon>Tracheophyta</taxon>
        <taxon>Spermatophyta</taxon>
        <taxon>Magnoliopsida</taxon>
        <taxon>eudicotyledons</taxon>
        <taxon>Gunneridae</taxon>
        <taxon>Pentapetalae</taxon>
        <taxon>asterids</taxon>
        <taxon>lamiids</taxon>
        <taxon>Solanales</taxon>
        <taxon>Convolvulaceae</taxon>
        <taxon>Cuscuteae</taxon>
        <taxon>Cuscuta</taxon>
        <taxon>Cuscuta subgen. Cuscuta</taxon>
    </lineage>
</organism>
<keyword evidence="3" id="KW-1185">Reference proteome</keyword>
<feature type="compositionally biased region" description="Basic residues" evidence="1">
    <location>
        <begin position="49"/>
        <end position="60"/>
    </location>
</feature>
<protein>
    <submittedName>
        <fullName evidence="2">Uncharacterized protein</fullName>
    </submittedName>
</protein>
<evidence type="ECO:0000313" key="2">
    <source>
        <dbReference type="EMBL" id="CAH9146745.1"/>
    </source>
</evidence>
<proteinExistence type="predicted"/>
<accession>A0AAV0GFU4</accession>
<feature type="compositionally biased region" description="Basic residues" evidence="1">
    <location>
        <begin position="68"/>
        <end position="77"/>
    </location>
</feature>
<name>A0AAV0GFU4_9ASTE</name>
<gene>
    <name evidence="2" type="ORF">CEPIT_LOCUS43220</name>
</gene>
<comment type="caution">
    <text evidence="2">The sequence shown here is derived from an EMBL/GenBank/DDBJ whole genome shotgun (WGS) entry which is preliminary data.</text>
</comment>
<dbReference type="AlphaFoldDB" id="A0AAV0GFU4"/>
<dbReference type="EMBL" id="CAMAPF010001112">
    <property type="protein sequence ID" value="CAH9146745.1"/>
    <property type="molecule type" value="Genomic_DNA"/>
</dbReference>
<dbReference type="Proteomes" id="UP001152523">
    <property type="component" value="Unassembled WGS sequence"/>
</dbReference>
<evidence type="ECO:0000313" key="3">
    <source>
        <dbReference type="Proteomes" id="UP001152523"/>
    </source>
</evidence>
<reference evidence="2" key="1">
    <citation type="submission" date="2022-07" db="EMBL/GenBank/DDBJ databases">
        <authorList>
            <person name="Macas J."/>
            <person name="Novak P."/>
            <person name="Neumann P."/>
        </authorList>
    </citation>
    <scope>NUCLEOTIDE SEQUENCE</scope>
</reference>